<keyword evidence="4" id="KW-1185">Reference proteome</keyword>
<evidence type="ECO:0000256" key="1">
    <source>
        <dbReference type="SAM" id="SignalP"/>
    </source>
</evidence>
<feature type="domain" description="CHAT" evidence="2">
    <location>
        <begin position="702"/>
        <end position="1003"/>
    </location>
</feature>
<dbReference type="RefSeq" id="WP_182530085.1">
    <property type="nucleotide sequence ID" value="NZ_JACGXL010000001.1"/>
</dbReference>
<keyword evidence="1" id="KW-0732">Signal</keyword>
<evidence type="ECO:0000313" key="4">
    <source>
        <dbReference type="Proteomes" id="UP000550401"/>
    </source>
</evidence>
<organism evidence="3 4">
    <name type="scientific">Dokdonella fugitiva</name>
    <dbReference type="NCBI Taxonomy" id="328517"/>
    <lineage>
        <taxon>Bacteria</taxon>
        <taxon>Pseudomonadati</taxon>
        <taxon>Pseudomonadota</taxon>
        <taxon>Gammaproteobacteria</taxon>
        <taxon>Lysobacterales</taxon>
        <taxon>Rhodanobacteraceae</taxon>
        <taxon>Dokdonella</taxon>
    </lineage>
</organism>
<dbReference type="AlphaFoldDB" id="A0A839F4D2"/>
<dbReference type="Gene3D" id="1.25.40.10">
    <property type="entry name" value="Tetratricopeptide repeat domain"/>
    <property type="match status" value="2"/>
</dbReference>
<dbReference type="EMBL" id="JACGXL010000001">
    <property type="protein sequence ID" value="MBA8887061.1"/>
    <property type="molecule type" value="Genomic_DNA"/>
</dbReference>
<dbReference type="InterPro" id="IPR011990">
    <property type="entry name" value="TPR-like_helical_dom_sf"/>
</dbReference>
<dbReference type="Proteomes" id="UP000550401">
    <property type="component" value="Unassembled WGS sequence"/>
</dbReference>
<dbReference type="PANTHER" id="PTHR10098:SF108">
    <property type="entry name" value="TETRATRICOPEPTIDE REPEAT PROTEIN 28"/>
    <property type="match status" value="1"/>
</dbReference>
<sequence length="1006" mass="106563">MLVRARTNARAALCVLLLSVAPGVHARTADEAYFALIRAERFADAYALGERELAAHPGAGTVRCAILDRIARVQVFDYHAPDVDRQRRVLEAARGCHASDGAREDARAAWLTLRLDSIAAAHGQYAKIEDEARKAEAVIDAHGASLRREDLAGAYHALGGIALNHGDYAIAARDYQRAVVAAGGADAAARAVRSVVQAPLPSMLERIGRYADAVDAGRLALRWAEESFGEHSLAATAALGTLAQTEFFAGRYADALEHAARGVREARAQGPRGTRGLAFVLVTYGNALRETGELARARDALAEALALERAATAPVVGTLASRLNQLGYVEQLLRGCDVALPHYREALALGERQFGADNVRIAVALTNIAGCEIELGHYDEAQRGFERERGIIVRAYGDHHPAVAKSLFNLADVALERGDDAVAQALLRDGLASMPADADALATNGVAAHRALARALLGLGRDEEAFAEAVVAETGRQRLLRKVGVHLGEANALAFKDHLAGAMDLVLALAARHPSQANIATAWSLQAGARQLVTTLVATRLAALRQRADAASEAAWRTWEDASRAYGDAAIAREGGKLEADRLRERADALDEAERALARRIGIDAHASSPVPLDVDRLREGLPADAALVAYAIADPRLPHDAHPARARQLYAFVLRHADAPRIVDLGPADAATAAIHDWTVLLRDARSSESDVLALGTNVVQRIYDPLGLPDATRRVFAVPDGEVHRLAWYALPGWIERGRVVQLLGNERELTETPPGAVNPPRLMLVGAPAGTPRDAVLGGCAADGALPGATREIERLRTEWRSLRATAPIDAYEGRFATEAAVRRNAGASSLLHFATHAFSGSSTCLARGLLARGVQLTGNPSSSTASSLSGLVLQPMPGVGHDDGIFTAAEVATLKLDGVENVTLAACDSGLGPVSRDEGVFGLARAFRVAGARNVVVSLWQVDDSATSGLMRHFYRELLATPTGVPDALAAAARAARADRLASSGASHPYYWAAFVSTGGAR</sequence>
<dbReference type="InterPro" id="IPR024983">
    <property type="entry name" value="CHAT_dom"/>
</dbReference>
<accession>A0A839F4D2</accession>
<feature type="signal peptide" evidence="1">
    <location>
        <begin position="1"/>
        <end position="26"/>
    </location>
</feature>
<dbReference type="PANTHER" id="PTHR10098">
    <property type="entry name" value="RAPSYN-RELATED"/>
    <property type="match status" value="1"/>
</dbReference>
<evidence type="ECO:0000313" key="3">
    <source>
        <dbReference type="EMBL" id="MBA8887061.1"/>
    </source>
</evidence>
<evidence type="ECO:0000259" key="2">
    <source>
        <dbReference type="Pfam" id="PF12770"/>
    </source>
</evidence>
<comment type="caution">
    <text evidence="3">The sequence shown here is derived from an EMBL/GenBank/DDBJ whole genome shotgun (WGS) entry which is preliminary data.</text>
</comment>
<dbReference type="Pfam" id="PF13424">
    <property type="entry name" value="TPR_12"/>
    <property type="match status" value="1"/>
</dbReference>
<proteinExistence type="predicted"/>
<dbReference type="SUPFAM" id="SSF48452">
    <property type="entry name" value="TPR-like"/>
    <property type="match status" value="2"/>
</dbReference>
<feature type="chain" id="PRO_5032846293" evidence="1">
    <location>
        <begin position="27"/>
        <end position="1006"/>
    </location>
</feature>
<dbReference type="Pfam" id="PF12770">
    <property type="entry name" value="CHAT"/>
    <property type="match status" value="1"/>
</dbReference>
<gene>
    <name evidence="3" type="ORF">FHW12_001252</name>
</gene>
<reference evidence="3 4" key="1">
    <citation type="submission" date="2020-07" db="EMBL/GenBank/DDBJ databases">
        <title>Genomic Encyclopedia of Type Strains, Phase IV (KMG-V): Genome sequencing to study the core and pangenomes of soil and plant-associated prokaryotes.</title>
        <authorList>
            <person name="Whitman W."/>
        </authorList>
    </citation>
    <scope>NUCLEOTIDE SEQUENCE [LARGE SCALE GENOMIC DNA]</scope>
    <source>
        <strain evidence="3 4">RH2WT43</strain>
    </source>
</reference>
<protein>
    <submittedName>
        <fullName evidence="3">Tetratricopeptide (TPR) repeat protein</fullName>
    </submittedName>
</protein>
<name>A0A839F4D2_9GAMM</name>